<sequence>MLDKDSNLVDETNEIKHIEFFSGIGGMRYGVENAISSRLNDDSQKIYTRCNAYEISVYANDTYCHNFTETISKKKKNNSPFTVQTKLIEQLKPNDIDNLGINLWTMSPPCQPFTKTKNAKQRDSDDERCKGLKAIIRLLKAIKQKPKWIILENVKNFVGSHMLALWQECLIECEYSFEEYLLSPTQFGIPNHRTRFYMICERSERFQNRKICADNLSLSFLPGTNQKAVAVSPSLVGNFIDKNLDTEEKKKLIIPDDTFDKPWVKNLGIVCALDTITHCFTAFYGRQLHRATGSVLLEDDTRSQAIATLPLDRTDMLRYKGKLRRFSPNELLSLFGFPSDFLFPEEISLEHRYKLIGNSVNVSVVSFVASYLLQDVCENKKRKCMHS</sequence>
<dbReference type="GO" id="GO:0008168">
    <property type="term" value="F:methyltransferase activity"/>
    <property type="evidence" value="ECO:0007669"/>
    <property type="project" value="UniProtKB-KW"/>
</dbReference>
<keyword evidence="3 7" id="KW-0949">S-adenosyl-L-methionine</keyword>
<gene>
    <name evidence="9" type="ORF">CTEN210_13139</name>
</gene>
<proteinExistence type="inferred from homology"/>
<accession>A0AAD3D2S9</accession>
<dbReference type="EC" id="2.1.1.204" evidence="4"/>
<dbReference type="AlphaFoldDB" id="A0AAD3D2S9"/>
<dbReference type="GO" id="GO:0032259">
    <property type="term" value="P:methylation"/>
    <property type="evidence" value="ECO:0007669"/>
    <property type="project" value="UniProtKB-KW"/>
</dbReference>
<keyword evidence="2 7" id="KW-0808">Transferase</keyword>
<keyword evidence="10" id="KW-1185">Reference proteome</keyword>
<dbReference type="InterPro" id="IPR029063">
    <property type="entry name" value="SAM-dependent_MTases_sf"/>
</dbReference>
<dbReference type="EMBL" id="BLLK01000055">
    <property type="protein sequence ID" value="GFH56663.1"/>
    <property type="molecule type" value="Genomic_DNA"/>
</dbReference>
<evidence type="ECO:0000313" key="10">
    <source>
        <dbReference type="Proteomes" id="UP001054902"/>
    </source>
</evidence>
<reference evidence="9 10" key="1">
    <citation type="journal article" date="2021" name="Sci. Rep.">
        <title>The genome of the diatom Chaetoceros tenuissimus carries an ancient integrated fragment of an extant virus.</title>
        <authorList>
            <person name="Hongo Y."/>
            <person name="Kimura K."/>
            <person name="Takaki Y."/>
            <person name="Yoshida Y."/>
            <person name="Baba S."/>
            <person name="Kobayashi G."/>
            <person name="Nagasaki K."/>
            <person name="Hano T."/>
            <person name="Tomaru Y."/>
        </authorList>
    </citation>
    <scope>NUCLEOTIDE SEQUENCE [LARGE SCALE GENOMIC DNA]</scope>
    <source>
        <strain evidence="9 10">NIES-3715</strain>
    </source>
</reference>
<dbReference type="PROSITE" id="PS51679">
    <property type="entry name" value="SAM_MT_C5"/>
    <property type="match status" value="1"/>
</dbReference>
<organism evidence="9 10">
    <name type="scientific">Chaetoceros tenuissimus</name>
    <dbReference type="NCBI Taxonomy" id="426638"/>
    <lineage>
        <taxon>Eukaryota</taxon>
        <taxon>Sar</taxon>
        <taxon>Stramenopiles</taxon>
        <taxon>Ochrophyta</taxon>
        <taxon>Bacillariophyta</taxon>
        <taxon>Coscinodiscophyceae</taxon>
        <taxon>Chaetocerotophycidae</taxon>
        <taxon>Chaetocerotales</taxon>
        <taxon>Chaetocerotaceae</taxon>
        <taxon>Chaetoceros</taxon>
    </lineage>
</organism>
<comment type="caution">
    <text evidence="9">The sequence shown here is derived from an EMBL/GenBank/DDBJ whole genome shotgun (WGS) entry which is preliminary data.</text>
</comment>
<dbReference type="PANTHER" id="PTHR46098">
    <property type="entry name" value="TRNA (CYTOSINE(38)-C(5))-METHYLTRANSFERASE"/>
    <property type="match status" value="1"/>
</dbReference>
<dbReference type="SUPFAM" id="SSF53335">
    <property type="entry name" value="S-adenosyl-L-methionine-dependent methyltransferases"/>
    <property type="match status" value="1"/>
</dbReference>
<dbReference type="NCBIfam" id="TIGR00675">
    <property type="entry name" value="dcm"/>
    <property type="match status" value="1"/>
</dbReference>
<evidence type="ECO:0000256" key="7">
    <source>
        <dbReference type="PROSITE-ProRule" id="PRU01016"/>
    </source>
</evidence>
<evidence type="ECO:0000256" key="3">
    <source>
        <dbReference type="ARBA" id="ARBA00022691"/>
    </source>
</evidence>
<evidence type="ECO:0000256" key="1">
    <source>
        <dbReference type="ARBA" id="ARBA00022603"/>
    </source>
</evidence>
<keyword evidence="1 7" id="KW-0489">Methyltransferase</keyword>
<comment type="similarity">
    <text evidence="7 8">Belongs to the class I-like SAM-binding methyltransferase superfamily. C5-methyltransferase family.</text>
</comment>
<feature type="active site" evidence="7">
    <location>
        <position position="110"/>
    </location>
</feature>
<evidence type="ECO:0000313" key="9">
    <source>
        <dbReference type="EMBL" id="GFH56663.1"/>
    </source>
</evidence>
<dbReference type="InterPro" id="IPR031303">
    <property type="entry name" value="C5_meth_CS"/>
</dbReference>
<dbReference type="PROSITE" id="PS00095">
    <property type="entry name" value="C5_MTASE_2"/>
    <property type="match status" value="1"/>
</dbReference>
<dbReference type="Proteomes" id="UP001054902">
    <property type="component" value="Unassembled WGS sequence"/>
</dbReference>
<evidence type="ECO:0000256" key="6">
    <source>
        <dbReference type="ARBA" id="ARBA00042810"/>
    </source>
</evidence>
<protein>
    <recommendedName>
        <fullName evidence="5">tRNA (cytosine(38)-C(5))-methyltransferase</fullName>
        <ecNumber evidence="4">2.1.1.204</ecNumber>
    </recommendedName>
    <alternativeName>
        <fullName evidence="6">DNA (cytosine-5)-methyltransferase-like protein 2</fullName>
    </alternativeName>
</protein>
<dbReference type="InterPro" id="IPR050750">
    <property type="entry name" value="C5-MTase"/>
</dbReference>
<evidence type="ECO:0000256" key="8">
    <source>
        <dbReference type="RuleBase" id="RU000416"/>
    </source>
</evidence>
<dbReference type="Gene3D" id="3.90.120.10">
    <property type="entry name" value="DNA Methylase, subunit A, domain 2"/>
    <property type="match status" value="1"/>
</dbReference>
<dbReference type="Pfam" id="PF00145">
    <property type="entry name" value="DNA_methylase"/>
    <property type="match status" value="1"/>
</dbReference>
<name>A0AAD3D2S9_9STRA</name>
<evidence type="ECO:0000256" key="5">
    <source>
        <dbReference type="ARBA" id="ARBA00039681"/>
    </source>
</evidence>
<evidence type="ECO:0000256" key="4">
    <source>
        <dbReference type="ARBA" id="ARBA00039081"/>
    </source>
</evidence>
<dbReference type="PRINTS" id="PR00105">
    <property type="entry name" value="C5METTRFRASE"/>
</dbReference>
<dbReference type="PANTHER" id="PTHR46098:SF1">
    <property type="entry name" value="TRNA (CYTOSINE(38)-C(5))-METHYLTRANSFERASE"/>
    <property type="match status" value="1"/>
</dbReference>
<evidence type="ECO:0000256" key="2">
    <source>
        <dbReference type="ARBA" id="ARBA00022679"/>
    </source>
</evidence>
<dbReference type="InterPro" id="IPR001525">
    <property type="entry name" value="C5_MeTfrase"/>
</dbReference>
<dbReference type="Gene3D" id="3.40.50.150">
    <property type="entry name" value="Vaccinia Virus protein VP39"/>
    <property type="match status" value="1"/>
</dbReference>